<evidence type="ECO:0000313" key="4">
    <source>
        <dbReference type="Proteomes" id="UP000004846"/>
    </source>
</evidence>
<dbReference type="RefSeq" id="WP_002359767.1">
    <property type="nucleotide sequence ID" value="NZ_GL454487.1"/>
</dbReference>
<dbReference type="PANTHER" id="PTHR42760">
    <property type="entry name" value="SHORT-CHAIN DEHYDROGENASES/REDUCTASES FAMILY MEMBER"/>
    <property type="match status" value="1"/>
</dbReference>
<dbReference type="AlphaFoldDB" id="A0A125W2A8"/>
<dbReference type="NCBIfam" id="NF005559">
    <property type="entry name" value="PRK07231.1"/>
    <property type="match status" value="1"/>
</dbReference>
<dbReference type="PANTHER" id="PTHR42760:SF132">
    <property type="entry name" value="SHORT-CHAIN DEHYDROGENASE_REDUCTASE FAMILY PROTEIN"/>
    <property type="match status" value="1"/>
</dbReference>
<comment type="similarity">
    <text evidence="1">Belongs to the short-chain dehydrogenases/reductases (SDR) family.</text>
</comment>
<name>A0A125W2A8_ENTFL</name>
<organism evidence="3 4">
    <name type="scientific">Enterococcus faecalis TX4248</name>
    <dbReference type="NCBI Taxonomy" id="749495"/>
    <lineage>
        <taxon>Bacteria</taxon>
        <taxon>Bacillati</taxon>
        <taxon>Bacillota</taxon>
        <taxon>Bacilli</taxon>
        <taxon>Lactobacillales</taxon>
        <taxon>Enterococcaceae</taxon>
        <taxon>Enterococcus</taxon>
    </lineage>
</organism>
<dbReference type="Proteomes" id="UP000004846">
    <property type="component" value="Unassembled WGS sequence"/>
</dbReference>
<gene>
    <name evidence="3" type="primary">gdh</name>
    <name evidence="3" type="ORF">HMPREF9498_02950</name>
</gene>
<dbReference type="GeneID" id="60894438"/>
<dbReference type="InterPro" id="IPR002347">
    <property type="entry name" value="SDR_fam"/>
</dbReference>
<dbReference type="GO" id="GO:0008206">
    <property type="term" value="P:bile acid metabolic process"/>
    <property type="evidence" value="ECO:0007669"/>
    <property type="project" value="UniProtKB-ARBA"/>
</dbReference>
<accession>A0A125W2A8</accession>
<dbReference type="EMBL" id="AEBR01000106">
    <property type="protein sequence ID" value="EFM81418.1"/>
    <property type="molecule type" value="Genomic_DNA"/>
</dbReference>
<dbReference type="PRINTS" id="PR00081">
    <property type="entry name" value="GDHRDH"/>
</dbReference>
<dbReference type="EC" id="1.1.1.47" evidence="3"/>
<dbReference type="SUPFAM" id="SSF51735">
    <property type="entry name" value="NAD(P)-binding Rossmann-fold domains"/>
    <property type="match status" value="1"/>
</dbReference>
<dbReference type="PRINTS" id="PR00080">
    <property type="entry name" value="SDRFAMILY"/>
</dbReference>
<dbReference type="HOGENOM" id="CLU_010194_1_3_9"/>
<dbReference type="InterPro" id="IPR036291">
    <property type="entry name" value="NAD(P)-bd_dom_sf"/>
</dbReference>
<dbReference type="FunFam" id="3.40.50.720:FF:000084">
    <property type="entry name" value="Short-chain dehydrogenase reductase"/>
    <property type="match status" value="1"/>
</dbReference>
<dbReference type="Gene3D" id="3.40.50.720">
    <property type="entry name" value="NAD(P)-binding Rossmann-like Domain"/>
    <property type="match status" value="1"/>
</dbReference>
<keyword evidence="2 3" id="KW-0560">Oxidoreductase</keyword>
<evidence type="ECO:0000256" key="2">
    <source>
        <dbReference type="ARBA" id="ARBA00023002"/>
    </source>
</evidence>
<dbReference type="CDD" id="cd05358">
    <property type="entry name" value="GlcDH_SDR_c"/>
    <property type="match status" value="1"/>
</dbReference>
<sequence length="259" mass="28201">MYGELHGKVAVVTGAATGLGLFITLRYILEGMNVVADYVGELPKEFEDVQAKHADRVKFVKADVSNEEDIKALAETALKEFGHVDIWVNNAGVEASFPTIDMPLKEWQRVIDVNLNGVFLGSREALRIFRDQKIKGSIINMSSVHQRIPWPTFAHYAASKGATEMFTKTIALEYAEYGIRANCIAPGAINTPINAEKFSDPEQLKQTTSMVPMGIIGKPNQVAAAAAWLASDESSYVTGTTLFVDGGMSLYPSFQHGAG</sequence>
<proteinExistence type="inferred from homology"/>
<dbReference type="GO" id="GO:0047936">
    <property type="term" value="F:glucose 1-dehydrogenase [NAD(P)+] activity"/>
    <property type="evidence" value="ECO:0007669"/>
    <property type="project" value="UniProtKB-EC"/>
</dbReference>
<dbReference type="PROSITE" id="PS00061">
    <property type="entry name" value="ADH_SHORT"/>
    <property type="match status" value="1"/>
</dbReference>
<evidence type="ECO:0000313" key="3">
    <source>
        <dbReference type="EMBL" id="EFM81418.1"/>
    </source>
</evidence>
<dbReference type="InterPro" id="IPR020904">
    <property type="entry name" value="Sc_DH/Rdtase_CS"/>
</dbReference>
<evidence type="ECO:0000256" key="1">
    <source>
        <dbReference type="ARBA" id="ARBA00006484"/>
    </source>
</evidence>
<protein>
    <submittedName>
        <fullName evidence="3">Glucose 1-dehydrogenase</fullName>
        <ecNumber evidence="3">1.1.1.47</ecNumber>
    </submittedName>
</protein>
<dbReference type="Pfam" id="PF13561">
    <property type="entry name" value="adh_short_C2"/>
    <property type="match status" value="1"/>
</dbReference>
<reference evidence="3 4" key="1">
    <citation type="submission" date="2010-07" db="EMBL/GenBank/DDBJ databases">
        <authorList>
            <person name="Sid Ahmed O."/>
        </authorList>
    </citation>
    <scope>NUCLEOTIDE SEQUENCE [LARGE SCALE GENOMIC DNA]</scope>
    <source>
        <strain evidence="3 4">TX4248</strain>
    </source>
</reference>
<comment type="caution">
    <text evidence="3">The sequence shown here is derived from an EMBL/GenBank/DDBJ whole genome shotgun (WGS) entry which is preliminary data.</text>
</comment>